<accession>A0A094PS41</accession>
<organism evidence="2">
    <name type="scientific">freshwater metagenome</name>
    <dbReference type="NCBI Taxonomy" id="449393"/>
    <lineage>
        <taxon>unclassified sequences</taxon>
        <taxon>metagenomes</taxon>
        <taxon>ecological metagenomes</taxon>
    </lineage>
</organism>
<dbReference type="EMBL" id="JNSL01000143">
    <property type="protein sequence ID" value="KGA14575.1"/>
    <property type="molecule type" value="Genomic_DNA"/>
</dbReference>
<name>A0A094PS41_9ZZZZ</name>
<reference evidence="2" key="1">
    <citation type="submission" date="2014-06" db="EMBL/GenBank/DDBJ databases">
        <title>Key roles for freshwater Actinobacteria revealed by deep metagenomic sequencing.</title>
        <authorList>
            <person name="Ghai R."/>
            <person name="Mizuno C.M."/>
            <person name="Picazo A."/>
            <person name="Camacho A."/>
            <person name="Rodriguez-Valera F."/>
        </authorList>
    </citation>
    <scope>NUCLEOTIDE SEQUENCE</scope>
</reference>
<dbReference type="Pfam" id="PF14386">
    <property type="entry name" value="DUF4417"/>
    <property type="match status" value="1"/>
</dbReference>
<evidence type="ECO:0000313" key="2">
    <source>
        <dbReference type="EMBL" id="KGA14575.1"/>
    </source>
</evidence>
<proteinExistence type="predicted"/>
<dbReference type="InterPro" id="IPR025530">
    <property type="entry name" value="DUF4417"/>
</dbReference>
<feature type="region of interest" description="Disordered" evidence="1">
    <location>
        <begin position="223"/>
        <end position="249"/>
    </location>
</feature>
<protein>
    <recommendedName>
        <fullName evidence="3">DUF4417 domain-containing protein</fullName>
    </recommendedName>
</protein>
<gene>
    <name evidence="2" type="ORF">GM51_16905</name>
</gene>
<evidence type="ECO:0008006" key="3">
    <source>
        <dbReference type="Google" id="ProtNLM"/>
    </source>
</evidence>
<evidence type="ECO:0000256" key="1">
    <source>
        <dbReference type="SAM" id="MobiDB-lite"/>
    </source>
</evidence>
<comment type="caution">
    <text evidence="2">The sequence shown here is derived from an EMBL/GenBank/DDBJ whole genome shotgun (WGS) entry which is preliminary data.</text>
</comment>
<sequence length="249" mass="28455">MIFNSCSHFEFALSPHEIESWQPSAPRLGDEKITQLRPVNDARLPCTLTAFDKHRSVATKNRQSTFLHFYVSDQKLLPLFRNPKRYIYRFSKFGGIIGPDFSVYRSMAPSSRTFHISANRALTRLFQDHGILTIPNVRWASERDFDVCFLGIPRGSVVATSTHGCCRTPEDRFHLRNGVIQLLRTVEPSRLLVYGPMPKNVFSGVCDQTRIIHYPSEIASAHRGSNSVHRSEATDQLVLNLEKENPTRR</sequence>
<dbReference type="AlphaFoldDB" id="A0A094PS41"/>